<dbReference type="EMBL" id="CP067089">
    <property type="protein sequence ID" value="QQO08711.1"/>
    <property type="molecule type" value="Genomic_DNA"/>
</dbReference>
<keyword evidence="4" id="KW-1185">Reference proteome</keyword>
<sequence>MKKWIITLIAFFIVFFSVPVPAAAATFISGDDAKSIAYKDAGIEESQVTQIDELAAYRSGYENFYKFVFHTSAAKYVYTINASTGEIADSISFFYQSDPRAEVNMSAFISAEEALAIAVSDSGLPAASLKKQEIKLDNDKNVYYYEVELKTIIGEKYEYEIDALTGDILDYEYKR</sequence>
<dbReference type="KEGG" id="bhc:JFL75_17560"/>
<evidence type="ECO:0000256" key="1">
    <source>
        <dbReference type="SAM" id="SignalP"/>
    </source>
</evidence>
<feature type="domain" description="PepSY" evidence="2">
    <location>
        <begin position="28"/>
        <end position="88"/>
    </location>
</feature>
<evidence type="ECO:0000313" key="3">
    <source>
        <dbReference type="EMBL" id="QQO08711.1"/>
    </source>
</evidence>
<dbReference type="Pfam" id="PF03413">
    <property type="entry name" value="PepSY"/>
    <property type="match status" value="2"/>
</dbReference>
<feature type="signal peptide" evidence="1">
    <location>
        <begin position="1"/>
        <end position="22"/>
    </location>
</feature>
<protein>
    <submittedName>
        <fullName evidence="3">PepSY domain-containing protein</fullName>
    </submittedName>
</protein>
<dbReference type="Proteomes" id="UP000595917">
    <property type="component" value="Chromosome"/>
</dbReference>
<feature type="domain" description="PepSY" evidence="2">
    <location>
        <begin position="109"/>
        <end position="172"/>
    </location>
</feature>
<feature type="chain" id="PRO_5031226554" evidence="1">
    <location>
        <begin position="23"/>
        <end position="175"/>
    </location>
</feature>
<name>A0A7T7XLW2_9SPIR</name>
<reference evidence="3" key="1">
    <citation type="submission" date="2021-01" db="EMBL/GenBank/DDBJ databases">
        <title>Description of Breznakiella homolactica.</title>
        <authorList>
            <person name="Song Y."/>
            <person name="Brune A."/>
        </authorList>
    </citation>
    <scope>NUCLEOTIDE SEQUENCE</scope>
    <source>
        <strain evidence="3">RmG30</strain>
    </source>
</reference>
<evidence type="ECO:0000313" key="4">
    <source>
        <dbReference type="Proteomes" id="UP000595917"/>
    </source>
</evidence>
<accession>A0A7T7XLW2</accession>
<dbReference type="RefSeq" id="WP_215626017.1">
    <property type="nucleotide sequence ID" value="NZ_CP067089.2"/>
</dbReference>
<proteinExistence type="predicted"/>
<organism evidence="3 4">
    <name type="scientific">Breznakiella homolactica</name>
    <dbReference type="NCBI Taxonomy" id="2798577"/>
    <lineage>
        <taxon>Bacteria</taxon>
        <taxon>Pseudomonadati</taxon>
        <taxon>Spirochaetota</taxon>
        <taxon>Spirochaetia</taxon>
        <taxon>Spirochaetales</taxon>
        <taxon>Breznakiellaceae</taxon>
        <taxon>Breznakiella</taxon>
    </lineage>
</organism>
<evidence type="ECO:0000259" key="2">
    <source>
        <dbReference type="Pfam" id="PF03413"/>
    </source>
</evidence>
<dbReference type="AlphaFoldDB" id="A0A7T7XLW2"/>
<gene>
    <name evidence="3" type="ORF">JFL75_17560</name>
</gene>
<dbReference type="Gene3D" id="3.10.450.40">
    <property type="match status" value="2"/>
</dbReference>
<keyword evidence="1" id="KW-0732">Signal</keyword>
<dbReference type="InterPro" id="IPR025711">
    <property type="entry name" value="PepSY"/>
</dbReference>